<feature type="domain" description="2EXR" evidence="1">
    <location>
        <begin position="23"/>
        <end position="108"/>
    </location>
</feature>
<evidence type="ECO:0000313" key="3">
    <source>
        <dbReference type="Proteomes" id="UP000266234"/>
    </source>
</evidence>
<organism evidence="2 3">
    <name type="scientific">Fusarium longipes</name>
    <dbReference type="NCBI Taxonomy" id="694270"/>
    <lineage>
        <taxon>Eukaryota</taxon>
        <taxon>Fungi</taxon>
        <taxon>Dikarya</taxon>
        <taxon>Ascomycota</taxon>
        <taxon>Pezizomycotina</taxon>
        <taxon>Sordariomycetes</taxon>
        <taxon>Hypocreomycetidae</taxon>
        <taxon>Hypocreales</taxon>
        <taxon>Nectriaceae</taxon>
        <taxon>Fusarium</taxon>
    </lineage>
</organism>
<comment type="caution">
    <text evidence="2">The sequence shown here is derived from an EMBL/GenBank/DDBJ whole genome shotgun (WGS) entry which is preliminary data.</text>
</comment>
<evidence type="ECO:0000313" key="2">
    <source>
        <dbReference type="EMBL" id="RGP69399.1"/>
    </source>
</evidence>
<reference evidence="2 3" key="1">
    <citation type="journal article" date="2018" name="PLoS Pathog.">
        <title>Evolution of structural diversity of trichothecenes, a family of toxins produced by plant pathogenic and entomopathogenic fungi.</title>
        <authorList>
            <person name="Proctor R.H."/>
            <person name="McCormick S.P."/>
            <person name="Kim H.S."/>
            <person name="Cardoza R.E."/>
            <person name="Stanley A.M."/>
            <person name="Lindo L."/>
            <person name="Kelly A."/>
            <person name="Brown D.W."/>
            <person name="Lee T."/>
            <person name="Vaughan M.M."/>
            <person name="Alexander N.J."/>
            <person name="Busman M."/>
            <person name="Gutierrez S."/>
        </authorList>
    </citation>
    <scope>NUCLEOTIDE SEQUENCE [LARGE SCALE GENOMIC DNA]</scope>
    <source>
        <strain evidence="2 3">NRRL 20695</strain>
    </source>
</reference>
<dbReference type="AlphaFoldDB" id="A0A395SBD9"/>
<dbReference type="EMBL" id="PXOG01000183">
    <property type="protein sequence ID" value="RGP69399.1"/>
    <property type="molecule type" value="Genomic_DNA"/>
</dbReference>
<evidence type="ECO:0000259" key="1">
    <source>
        <dbReference type="Pfam" id="PF20150"/>
    </source>
</evidence>
<dbReference type="Pfam" id="PF20150">
    <property type="entry name" value="2EXR"/>
    <property type="match status" value="1"/>
</dbReference>
<protein>
    <recommendedName>
        <fullName evidence="1">2EXR domain-containing protein</fullName>
    </recommendedName>
</protein>
<name>A0A395SBD9_9HYPO</name>
<sequence>MTTEASRDQAATAMESTVSMRTFHLFTNLPTELRYKIWRHACLPFTKAKAGFSYIDLDVVENDWGKCSEFHYRDEGLWRACKESRDVIALHYQLHIWRKSQGNRIDWTKECRDYLIHQRNQEPEIPNSSDKAFFTVVFGPFSCYYTRSVYYKIPTCSGIRVKAATQMMDRGV</sequence>
<dbReference type="Proteomes" id="UP000266234">
    <property type="component" value="Unassembled WGS sequence"/>
</dbReference>
<dbReference type="PANTHER" id="PTHR35910:SF1">
    <property type="entry name" value="2EXR DOMAIN-CONTAINING PROTEIN"/>
    <property type="match status" value="1"/>
</dbReference>
<accession>A0A395SBD9</accession>
<dbReference type="InterPro" id="IPR045518">
    <property type="entry name" value="2EXR"/>
</dbReference>
<keyword evidence="3" id="KW-1185">Reference proteome</keyword>
<proteinExistence type="predicted"/>
<dbReference type="PANTHER" id="PTHR35910">
    <property type="entry name" value="2EXR DOMAIN-CONTAINING PROTEIN"/>
    <property type="match status" value="1"/>
</dbReference>
<dbReference type="OrthoDB" id="3596450at2759"/>
<gene>
    <name evidence="2" type="ORF">FLONG3_7795</name>
</gene>